<accession>A0ABS9L922</accession>
<keyword evidence="7" id="KW-1185">Reference proteome</keyword>
<comment type="caution">
    <text evidence="6">The sequence shown here is derived from an EMBL/GenBank/DDBJ whole genome shotgun (WGS) entry which is preliminary data.</text>
</comment>
<dbReference type="Gene3D" id="1.10.1040.10">
    <property type="entry name" value="N-(1-d-carboxylethyl)-l-norvaline Dehydrogenase, domain 2"/>
    <property type="match status" value="1"/>
</dbReference>
<dbReference type="PANTHER" id="PTHR43580">
    <property type="entry name" value="OXIDOREDUCTASE GLYR1-RELATED"/>
    <property type="match status" value="1"/>
</dbReference>
<dbReference type="InterPro" id="IPR006115">
    <property type="entry name" value="6PGDH_NADP-bd"/>
</dbReference>
<proteinExistence type="inferred from homology"/>
<name>A0ABS9L922_9MICC</name>
<dbReference type="PIRSF" id="PIRSF000103">
    <property type="entry name" value="HIBADH"/>
    <property type="match status" value="1"/>
</dbReference>
<dbReference type="Pfam" id="PF03446">
    <property type="entry name" value="NAD_binding_2"/>
    <property type="match status" value="1"/>
</dbReference>
<gene>
    <name evidence="6" type="ORF">LVY72_13765</name>
</gene>
<keyword evidence="3" id="KW-0520">NAD</keyword>
<dbReference type="EMBL" id="JAKLTQ010000010">
    <property type="protein sequence ID" value="MCG2622964.1"/>
    <property type="molecule type" value="Genomic_DNA"/>
</dbReference>
<dbReference type="InterPro" id="IPR036291">
    <property type="entry name" value="NAD(P)-bd_dom_sf"/>
</dbReference>
<keyword evidence="2" id="KW-0560">Oxidoreductase</keyword>
<dbReference type="InterPro" id="IPR013328">
    <property type="entry name" value="6PGD_dom2"/>
</dbReference>
<evidence type="ECO:0000259" key="5">
    <source>
        <dbReference type="Pfam" id="PF14833"/>
    </source>
</evidence>
<evidence type="ECO:0000256" key="3">
    <source>
        <dbReference type="ARBA" id="ARBA00023027"/>
    </source>
</evidence>
<sequence length="300" mass="30374">MTTADIGWIGTGRMGTALASRLLDAGHTLAVWNRTPAKAEPLVERGAERVEKPSDLAACRIVFTTVGADQDLEQVVTGPGGLLAGEDRPDIVVDCSTVSAEASAAVRRAVEGSGSAFLAAPVSGNPGVVTAGGACIVASGPAAAYAAVHPLLQELAGTVVAAGEAEGARLVKLAHNLYLGIMAQALVEVTSLAEHGGVRREDFLEFLGNTVLGSGWIRARAASLAAKDFTPTFTLDMMRKDLALGTGAARELGVPLPLAAAVEQLAAIAGGQGHGDEDMLALAALQPGTTTTEGADHGRA</sequence>
<organism evidence="6 7">
    <name type="scientific">Arthrobacter hankyongi</name>
    <dbReference type="NCBI Taxonomy" id="2904801"/>
    <lineage>
        <taxon>Bacteria</taxon>
        <taxon>Bacillati</taxon>
        <taxon>Actinomycetota</taxon>
        <taxon>Actinomycetes</taxon>
        <taxon>Micrococcales</taxon>
        <taxon>Micrococcaceae</taxon>
        <taxon>Arthrobacter</taxon>
    </lineage>
</organism>
<dbReference type="Gene3D" id="3.40.50.720">
    <property type="entry name" value="NAD(P)-binding Rossmann-like Domain"/>
    <property type="match status" value="1"/>
</dbReference>
<comment type="similarity">
    <text evidence="1">Belongs to the HIBADH-related family.</text>
</comment>
<evidence type="ECO:0000313" key="6">
    <source>
        <dbReference type="EMBL" id="MCG2622964.1"/>
    </source>
</evidence>
<reference evidence="6" key="1">
    <citation type="submission" date="2022-01" db="EMBL/GenBank/DDBJ databases">
        <authorList>
            <person name="Jo J.-H."/>
            <person name="Im W.-T."/>
        </authorList>
    </citation>
    <scope>NUCLEOTIDE SEQUENCE</scope>
    <source>
        <strain evidence="6">I2-34</strain>
    </source>
</reference>
<dbReference type="InterPro" id="IPR051265">
    <property type="entry name" value="HIBADH-related_NP60_sf"/>
</dbReference>
<dbReference type="Pfam" id="PF14833">
    <property type="entry name" value="NAD_binding_11"/>
    <property type="match status" value="1"/>
</dbReference>
<feature type="domain" description="6-phosphogluconate dehydrogenase NADP-binding" evidence="4">
    <location>
        <begin position="5"/>
        <end position="162"/>
    </location>
</feature>
<protein>
    <submittedName>
        <fullName evidence="6">NAD(P)-dependent oxidoreductase</fullName>
    </submittedName>
</protein>
<feature type="domain" description="3-hydroxyisobutyrate dehydrogenase-like NAD-binding" evidence="5">
    <location>
        <begin position="170"/>
        <end position="284"/>
    </location>
</feature>
<dbReference type="InterPro" id="IPR015815">
    <property type="entry name" value="HIBADH-related"/>
</dbReference>
<dbReference type="Proteomes" id="UP001165368">
    <property type="component" value="Unassembled WGS sequence"/>
</dbReference>
<dbReference type="SUPFAM" id="SSF51735">
    <property type="entry name" value="NAD(P)-binding Rossmann-fold domains"/>
    <property type="match status" value="1"/>
</dbReference>
<dbReference type="SUPFAM" id="SSF48179">
    <property type="entry name" value="6-phosphogluconate dehydrogenase C-terminal domain-like"/>
    <property type="match status" value="1"/>
</dbReference>
<evidence type="ECO:0000259" key="4">
    <source>
        <dbReference type="Pfam" id="PF03446"/>
    </source>
</evidence>
<evidence type="ECO:0000256" key="1">
    <source>
        <dbReference type="ARBA" id="ARBA00009080"/>
    </source>
</evidence>
<dbReference type="RefSeq" id="WP_237821804.1">
    <property type="nucleotide sequence ID" value="NZ_JAKLTQ010000010.1"/>
</dbReference>
<evidence type="ECO:0000256" key="2">
    <source>
        <dbReference type="ARBA" id="ARBA00023002"/>
    </source>
</evidence>
<dbReference type="PANTHER" id="PTHR43580:SF2">
    <property type="entry name" value="CYTOKINE-LIKE NUCLEAR FACTOR N-PAC"/>
    <property type="match status" value="1"/>
</dbReference>
<dbReference type="InterPro" id="IPR029154">
    <property type="entry name" value="HIBADH-like_NADP-bd"/>
</dbReference>
<dbReference type="InterPro" id="IPR008927">
    <property type="entry name" value="6-PGluconate_DH-like_C_sf"/>
</dbReference>
<evidence type="ECO:0000313" key="7">
    <source>
        <dbReference type="Proteomes" id="UP001165368"/>
    </source>
</evidence>